<dbReference type="GO" id="GO:0009611">
    <property type="term" value="P:response to wounding"/>
    <property type="evidence" value="ECO:0007669"/>
    <property type="project" value="InterPro"/>
</dbReference>
<name>A0A811Q1K6_9POAL</name>
<dbReference type="GO" id="GO:0004867">
    <property type="term" value="F:serine-type endopeptidase inhibitor activity"/>
    <property type="evidence" value="ECO:0007669"/>
    <property type="project" value="UniProtKB-KW"/>
</dbReference>
<sequence length="115" mass="13145">MDREMLGPVVTTEWADLVAVPPYYLAAQTIMSDRPEREMLGPVVKTQWPELVGQPYYQAHQTIMSERPDVTIMELAPLEDLPYAWPSDYTRVCVKVDTRTMTVYGDDSYPYPQAG</sequence>
<comment type="caution">
    <text evidence="5">The sequence shown here is derived from an EMBL/GenBank/DDBJ whole genome shotgun (WGS) entry which is preliminary data.</text>
</comment>
<evidence type="ECO:0000313" key="4">
    <source>
        <dbReference type="EMBL" id="CAD6252040.1"/>
    </source>
</evidence>
<dbReference type="Proteomes" id="UP000604825">
    <property type="component" value="Unassembled WGS sequence"/>
</dbReference>
<organism evidence="5 8">
    <name type="scientific">Miscanthus lutarioriparius</name>
    <dbReference type="NCBI Taxonomy" id="422564"/>
    <lineage>
        <taxon>Eukaryota</taxon>
        <taxon>Viridiplantae</taxon>
        <taxon>Streptophyta</taxon>
        <taxon>Embryophyta</taxon>
        <taxon>Tracheophyta</taxon>
        <taxon>Spermatophyta</taxon>
        <taxon>Magnoliopsida</taxon>
        <taxon>Liliopsida</taxon>
        <taxon>Poales</taxon>
        <taxon>Poaceae</taxon>
        <taxon>PACMAD clade</taxon>
        <taxon>Panicoideae</taxon>
        <taxon>Andropogonodae</taxon>
        <taxon>Andropogoneae</taxon>
        <taxon>Saccharinae</taxon>
        <taxon>Miscanthus</taxon>
    </lineage>
</organism>
<reference evidence="5" key="1">
    <citation type="submission" date="2020-10" db="EMBL/GenBank/DDBJ databases">
        <authorList>
            <person name="Han B."/>
            <person name="Lu T."/>
            <person name="Zhao Q."/>
            <person name="Huang X."/>
            <person name="Zhao Y."/>
        </authorList>
    </citation>
    <scope>NUCLEOTIDE SEQUENCE</scope>
</reference>
<accession>A0A811Q1K6</accession>
<evidence type="ECO:0000313" key="8">
    <source>
        <dbReference type="Proteomes" id="UP000604825"/>
    </source>
</evidence>
<dbReference type="InterPro" id="IPR000864">
    <property type="entry name" value="Prot_inh_pot1"/>
</dbReference>
<dbReference type="InterPro" id="IPR036354">
    <property type="entry name" value="Prot_inh_pot1_sf"/>
</dbReference>
<evidence type="ECO:0000313" key="6">
    <source>
        <dbReference type="EMBL" id="CAD6343281.1"/>
    </source>
</evidence>
<proteinExistence type="inferred from homology"/>
<dbReference type="Gene3D" id="3.30.10.10">
    <property type="entry name" value="Trypsin Inhibitor V, subunit A"/>
    <property type="match status" value="1"/>
</dbReference>
<evidence type="ECO:0000256" key="2">
    <source>
        <dbReference type="ARBA" id="ARBA00022690"/>
    </source>
</evidence>
<gene>
    <name evidence="4" type="ORF">NCGR_LOCUS35769</name>
    <name evidence="5" type="ORF">NCGR_LOCUS35770</name>
    <name evidence="6" type="ORF">NCGR_LOCUS67379</name>
    <name evidence="7" type="ORF">NCGR_LOCUS67381</name>
</gene>
<dbReference type="EMBL" id="CAJGYO010000732">
    <property type="protein sequence ID" value="CAD6343283.1"/>
    <property type="molecule type" value="Genomic_DNA"/>
</dbReference>
<comment type="similarity">
    <text evidence="1">Belongs to the protease inhibitor I13 (potato type I serine protease inhibitor) family.</text>
</comment>
<evidence type="ECO:0000313" key="7">
    <source>
        <dbReference type="EMBL" id="CAD6343283.1"/>
    </source>
</evidence>
<evidence type="ECO:0000256" key="1">
    <source>
        <dbReference type="ARBA" id="ARBA00008210"/>
    </source>
</evidence>
<keyword evidence="8" id="KW-1185">Reference proteome</keyword>
<keyword evidence="3" id="KW-0722">Serine protease inhibitor</keyword>
<keyword evidence="2" id="KW-0646">Protease inhibitor</keyword>
<evidence type="ECO:0000313" key="5">
    <source>
        <dbReference type="EMBL" id="CAD6252041.1"/>
    </source>
</evidence>
<dbReference type="SUPFAM" id="SSF54654">
    <property type="entry name" value="CI-2 family of serine protease inhibitors"/>
    <property type="match status" value="1"/>
</dbReference>
<evidence type="ECO:0000256" key="3">
    <source>
        <dbReference type="ARBA" id="ARBA00022900"/>
    </source>
</evidence>
<dbReference type="EMBL" id="CAJGYO010000008">
    <property type="protein sequence ID" value="CAD6252040.1"/>
    <property type="molecule type" value="Genomic_DNA"/>
</dbReference>
<dbReference type="EMBL" id="CAJGYO010000008">
    <property type="protein sequence ID" value="CAD6252041.1"/>
    <property type="molecule type" value="Genomic_DNA"/>
</dbReference>
<dbReference type="AlphaFoldDB" id="A0A811Q1K6"/>
<dbReference type="EMBL" id="CAJGYO010000732">
    <property type="protein sequence ID" value="CAD6343281.1"/>
    <property type="molecule type" value="Genomic_DNA"/>
</dbReference>
<dbReference type="Pfam" id="PF00280">
    <property type="entry name" value="potato_inhibit"/>
    <property type="match status" value="1"/>
</dbReference>
<protein>
    <submittedName>
        <fullName evidence="5">Uncharacterized protein</fullName>
    </submittedName>
</protein>